<dbReference type="Gene3D" id="1.10.630.10">
    <property type="entry name" value="Cytochrome P450"/>
    <property type="match status" value="1"/>
</dbReference>
<dbReference type="InterPro" id="IPR036396">
    <property type="entry name" value="Cyt_P450_sf"/>
</dbReference>
<evidence type="ECO:0000256" key="4">
    <source>
        <dbReference type="SAM" id="Phobius"/>
    </source>
</evidence>
<evidence type="ECO:0000256" key="3">
    <source>
        <dbReference type="RuleBase" id="RU000461"/>
    </source>
</evidence>
<dbReference type="PRINTS" id="PR00385">
    <property type="entry name" value="P450"/>
</dbReference>
<dbReference type="InterPro" id="IPR002401">
    <property type="entry name" value="Cyt_P450_E_grp-I"/>
</dbReference>
<keyword evidence="4" id="KW-1133">Transmembrane helix</keyword>
<dbReference type="PROSITE" id="PS00086">
    <property type="entry name" value="CYTOCHROME_P450"/>
    <property type="match status" value="1"/>
</dbReference>
<keyword evidence="3" id="KW-0560">Oxidoreductase</keyword>
<dbReference type="GO" id="GO:0004497">
    <property type="term" value="F:monooxygenase activity"/>
    <property type="evidence" value="ECO:0007669"/>
    <property type="project" value="UniProtKB-KW"/>
</dbReference>
<proteinExistence type="inferred from homology"/>
<keyword evidence="4" id="KW-0812">Transmembrane</keyword>
<reference evidence="5 6" key="1">
    <citation type="submission" date="2024-02" db="EMBL/GenBank/DDBJ databases">
        <title>Chromosome-scale genome assembly of the rough periwinkle Littorina saxatilis.</title>
        <authorList>
            <person name="De Jode A."/>
            <person name="Faria R."/>
            <person name="Formenti G."/>
            <person name="Sims Y."/>
            <person name="Smith T.P."/>
            <person name="Tracey A."/>
            <person name="Wood J.M.D."/>
            <person name="Zagrodzka Z.B."/>
            <person name="Johannesson K."/>
            <person name="Butlin R.K."/>
            <person name="Leder E.H."/>
        </authorList>
    </citation>
    <scope>NUCLEOTIDE SEQUENCE [LARGE SCALE GENOMIC DNA]</scope>
    <source>
        <strain evidence="5">Snail1</strain>
        <tissue evidence="5">Muscle</tissue>
    </source>
</reference>
<keyword evidence="3" id="KW-0503">Monooxygenase</keyword>
<dbReference type="SUPFAM" id="SSF48264">
    <property type="entry name" value="Cytochrome P450"/>
    <property type="match status" value="1"/>
</dbReference>
<organism evidence="5 6">
    <name type="scientific">Littorina saxatilis</name>
    <dbReference type="NCBI Taxonomy" id="31220"/>
    <lineage>
        <taxon>Eukaryota</taxon>
        <taxon>Metazoa</taxon>
        <taxon>Spiralia</taxon>
        <taxon>Lophotrochozoa</taxon>
        <taxon>Mollusca</taxon>
        <taxon>Gastropoda</taxon>
        <taxon>Caenogastropoda</taxon>
        <taxon>Littorinimorpha</taxon>
        <taxon>Littorinoidea</taxon>
        <taxon>Littorinidae</taxon>
        <taxon>Littorina</taxon>
    </lineage>
</organism>
<evidence type="ECO:0000313" key="6">
    <source>
        <dbReference type="Proteomes" id="UP001374579"/>
    </source>
</evidence>
<accession>A0AAN9G3X6</accession>
<keyword evidence="4" id="KW-0472">Membrane</keyword>
<evidence type="ECO:0000256" key="2">
    <source>
        <dbReference type="PIRSR" id="PIRSR602401-1"/>
    </source>
</evidence>
<dbReference type="EMBL" id="JBAMIC010000019">
    <property type="protein sequence ID" value="KAK7093857.1"/>
    <property type="molecule type" value="Genomic_DNA"/>
</dbReference>
<dbReference type="InterPro" id="IPR050196">
    <property type="entry name" value="Cytochrome_P450_Monoox"/>
</dbReference>
<dbReference type="CDD" id="cd20659">
    <property type="entry name" value="CYP4B_4F-like"/>
    <property type="match status" value="1"/>
</dbReference>
<sequence length="514" mass="58406">MIIELLFSPILWLTLVVVCIVKVVPWFLRLRQLHKKLSGLPSEKDFSLVLGTLHKFPDQNDGPALLKYELGWLNTSRRMFLVWATSLRPILFVYHPHLAKMILQSSEPKPMGFGDVMASIKPWVGEGLVTSNGSHWQRHRHLLTPAFHFDILRPYVDIFNNAADIMLEKIGELADKGESFDIYPLLKKCTIDIILKCAMSVDLDIQRQTEEVPYMKSCERLATLWGDRLSTPLHYIDWIFERSAAGQEFMQHCDLVHTFAENIINKRRQTLEKEGPPKKRYLDFVDILLTAKDESGQGLSATDIRSEVDTFLFAGHETSSTATSWLLHLLSENQDCQERAQQEVDNILNGRDSTDIAWSDLPKLEYVSCCIKETLRLYPPAPGIVRILTKDVTMDGVEVPSGTRVGVLLILMHRNPEIFPDPDQFQPDRFTKANSQARDPFAFAPFSAGPRNCIGQNFANNEMKVLASKILHKFHLTGDPARPVRPISKAIFHSESGVWLFAKRRTPSHPAADS</sequence>
<protein>
    <recommendedName>
        <fullName evidence="7">Cytochrome P450</fullName>
    </recommendedName>
</protein>
<dbReference type="InterPro" id="IPR017972">
    <property type="entry name" value="Cyt_P450_CS"/>
</dbReference>
<keyword evidence="2 3" id="KW-0408">Iron</keyword>
<gene>
    <name evidence="5" type="ORF">V1264_007543</name>
</gene>
<evidence type="ECO:0000313" key="5">
    <source>
        <dbReference type="EMBL" id="KAK7093857.1"/>
    </source>
</evidence>
<dbReference type="GO" id="GO:0020037">
    <property type="term" value="F:heme binding"/>
    <property type="evidence" value="ECO:0007669"/>
    <property type="project" value="InterPro"/>
</dbReference>
<dbReference type="GO" id="GO:0016705">
    <property type="term" value="F:oxidoreductase activity, acting on paired donors, with incorporation or reduction of molecular oxygen"/>
    <property type="evidence" value="ECO:0007669"/>
    <property type="project" value="InterPro"/>
</dbReference>
<dbReference type="GO" id="GO:0005506">
    <property type="term" value="F:iron ion binding"/>
    <property type="evidence" value="ECO:0007669"/>
    <property type="project" value="InterPro"/>
</dbReference>
<keyword evidence="2 3" id="KW-0349">Heme</keyword>
<evidence type="ECO:0008006" key="7">
    <source>
        <dbReference type="Google" id="ProtNLM"/>
    </source>
</evidence>
<dbReference type="AlphaFoldDB" id="A0AAN9G3X6"/>
<dbReference type="PANTHER" id="PTHR24291">
    <property type="entry name" value="CYTOCHROME P450 FAMILY 4"/>
    <property type="match status" value="1"/>
</dbReference>
<feature type="binding site" description="axial binding residue" evidence="2">
    <location>
        <position position="453"/>
    </location>
    <ligand>
        <name>heme</name>
        <dbReference type="ChEBI" id="CHEBI:30413"/>
    </ligand>
    <ligandPart>
        <name>Fe</name>
        <dbReference type="ChEBI" id="CHEBI:18248"/>
    </ligandPart>
</feature>
<dbReference type="InterPro" id="IPR001128">
    <property type="entry name" value="Cyt_P450"/>
</dbReference>
<dbReference type="Proteomes" id="UP001374579">
    <property type="component" value="Unassembled WGS sequence"/>
</dbReference>
<comment type="similarity">
    <text evidence="1 3">Belongs to the cytochrome P450 family.</text>
</comment>
<keyword evidence="6" id="KW-1185">Reference proteome</keyword>
<keyword evidence="2 3" id="KW-0479">Metal-binding</keyword>
<comment type="cofactor">
    <cofactor evidence="2">
        <name>heme</name>
        <dbReference type="ChEBI" id="CHEBI:30413"/>
    </cofactor>
</comment>
<dbReference type="PRINTS" id="PR00463">
    <property type="entry name" value="EP450I"/>
</dbReference>
<evidence type="ECO:0000256" key="1">
    <source>
        <dbReference type="ARBA" id="ARBA00010617"/>
    </source>
</evidence>
<name>A0AAN9G3X6_9CAEN</name>
<comment type="caution">
    <text evidence="5">The sequence shown here is derived from an EMBL/GenBank/DDBJ whole genome shotgun (WGS) entry which is preliminary data.</text>
</comment>
<feature type="transmembrane region" description="Helical" evidence="4">
    <location>
        <begin position="6"/>
        <end position="28"/>
    </location>
</feature>
<dbReference type="Pfam" id="PF00067">
    <property type="entry name" value="p450"/>
    <property type="match status" value="1"/>
</dbReference>
<dbReference type="PANTHER" id="PTHR24291:SF201">
    <property type="entry name" value="CYTOCHROME P450, FAMILY 4, SUBFAMILY B, POLYPEPTIDE 7"/>
    <property type="match status" value="1"/>
</dbReference>